<feature type="active site" evidence="7">
    <location>
        <position position="89"/>
    </location>
</feature>
<name>A0ABX7NCP3_9BACT</name>
<dbReference type="GO" id="GO:0008168">
    <property type="term" value="F:methyltransferase activity"/>
    <property type="evidence" value="ECO:0007669"/>
    <property type="project" value="UniProtKB-KW"/>
</dbReference>
<keyword evidence="4 7" id="KW-0949">S-adenosyl-L-methionine</keyword>
<dbReference type="InterPro" id="IPR050390">
    <property type="entry name" value="C5-Methyltransferase"/>
</dbReference>
<organism evidence="9 10">
    <name type="scientific">Myxococcus landrumensis</name>
    <dbReference type="NCBI Taxonomy" id="2813577"/>
    <lineage>
        <taxon>Bacteria</taxon>
        <taxon>Pseudomonadati</taxon>
        <taxon>Myxococcota</taxon>
        <taxon>Myxococcia</taxon>
        <taxon>Myxococcales</taxon>
        <taxon>Cystobacterineae</taxon>
        <taxon>Myxococcaceae</taxon>
        <taxon>Myxococcus</taxon>
    </lineage>
</organism>
<dbReference type="SUPFAM" id="SSF53335">
    <property type="entry name" value="S-adenosyl-L-methionine-dependent methyltransferases"/>
    <property type="match status" value="1"/>
</dbReference>
<protein>
    <recommendedName>
        <fullName evidence="1">DNA (cytosine-5-)-methyltransferase</fullName>
        <ecNumber evidence="1">2.1.1.37</ecNumber>
    </recommendedName>
</protein>
<dbReference type="Proteomes" id="UP000663090">
    <property type="component" value="Chromosome"/>
</dbReference>
<evidence type="ECO:0000313" key="10">
    <source>
        <dbReference type="Proteomes" id="UP000663090"/>
    </source>
</evidence>
<evidence type="ECO:0000256" key="7">
    <source>
        <dbReference type="PROSITE-ProRule" id="PRU01016"/>
    </source>
</evidence>
<dbReference type="PANTHER" id="PTHR10629">
    <property type="entry name" value="CYTOSINE-SPECIFIC METHYLTRANSFERASE"/>
    <property type="match status" value="1"/>
</dbReference>
<accession>A0ABX7NCP3</accession>
<gene>
    <name evidence="9" type="ORF">JY572_38150</name>
</gene>
<proteinExistence type="inferred from homology"/>
<dbReference type="Pfam" id="PF00145">
    <property type="entry name" value="DNA_methylase"/>
    <property type="match status" value="1"/>
</dbReference>
<dbReference type="InterPro" id="IPR018117">
    <property type="entry name" value="C5_DNA_meth_AS"/>
</dbReference>
<evidence type="ECO:0000313" key="9">
    <source>
        <dbReference type="EMBL" id="QSQ14078.1"/>
    </source>
</evidence>
<dbReference type="PRINTS" id="PR00105">
    <property type="entry name" value="C5METTRFRASE"/>
</dbReference>
<keyword evidence="5" id="KW-0680">Restriction system</keyword>
<evidence type="ECO:0000256" key="5">
    <source>
        <dbReference type="ARBA" id="ARBA00022747"/>
    </source>
</evidence>
<keyword evidence="2 7" id="KW-0489">Methyltransferase</keyword>
<evidence type="ECO:0000256" key="4">
    <source>
        <dbReference type="ARBA" id="ARBA00022691"/>
    </source>
</evidence>
<dbReference type="InterPro" id="IPR001525">
    <property type="entry name" value="C5_MeTfrase"/>
</dbReference>
<evidence type="ECO:0000256" key="1">
    <source>
        <dbReference type="ARBA" id="ARBA00011975"/>
    </source>
</evidence>
<dbReference type="Gene3D" id="3.40.50.150">
    <property type="entry name" value="Vaccinia Virus protein VP39"/>
    <property type="match status" value="1"/>
</dbReference>
<dbReference type="EMBL" id="CP071091">
    <property type="protein sequence ID" value="QSQ14078.1"/>
    <property type="molecule type" value="Genomic_DNA"/>
</dbReference>
<feature type="region of interest" description="Disordered" evidence="8">
    <location>
        <begin position="188"/>
        <end position="215"/>
    </location>
</feature>
<dbReference type="PANTHER" id="PTHR10629:SF52">
    <property type="entry name" value="DNA (CYTOSINE-5)-METHYLTRANSFERASE 1"/>
    <property type="match status" value="1"/>
</dbReference>
<dbReference type="PROSITE" id="PS00094">
    <property type="entry name" value="C5_MTASE_1"/>
    <property type="match status" value="1"/>
</dbReference>
<dbReference type="GO" id="GO:0032259">
    <property type="term" value="P:methylation"/>
    <property type="evidence" value="ECO:0007669"/>
    <property type="project" value="UniProtKB-KW"/>
</dbReference>
<comment type="catalytic activity">
    <reaction evidence="6">
        <text>a 2'-deoxycytidine in DNA + S-adenosyl-L-methionine = a 5-methyl-2'-deoxycytidine in DNA + S-adenosyl-L-homocysteine + H(+)</text>
        <dbReference type="Rhea" id="RHEA:13681"/>
        <dbReference type="Rhea" id="RHEA-COMP:11369"/>
        <dbReference type="Rhea" id="RHEA-COMP:11370"/>
        <dbReference type="ChEBI" id="CHEBI:15378"/>
        <dbReference type="ChEBI" id="CHEBI:57856"/>
        <dbReference type="ChEBI" id="CHEBI:59789"/>
        <dbReference type="ChEBI" id="CHEBI:85452"/>
        <dbReference type="ChEBI" id="CHEBI:85454"/>
        <dbReference type="EC" id="2.1.1.37"/>
    </reaction>
</comment>
<evidence type="ECO:0000256" key="6">
    <source>
        <dbReference type="ARBA" id="ARBA00047422"/>
    </source>
</evidence>
<evidence type="ECO:0000256" key="3">
    <source>
        <dbReference type="ARBA" id="ARBA00022679"/>
    </source>
</evidence>
<dbReference type="PROSITE" id="PS51679">
    <property type="entry name" value="SAM_MT_C5"/>
    <property type="match status" value="1"/>
</dbReference>
<dbReference type="InterPro" id="IPR029063">
    <property type="entry name" value="SAM-dependent_MTases_sf"/>
</dbReference>
<comment type="similarity">
    <text evidence="7">Belongs to the class I-like SAM-binding methyltransferase superfamily. C5-methyltransferase family.</text>
</comment>
<reference evidence="9 10" key="1">
    <citation type="submission" date="2021-02" db="EMBL/GenBank/DDBJ databases">
        <title>De Novo genome assembly of isolated myxobacteria.</title>
        <authorList>
            <person name="Stevens D.C."/>
        </authorList>
    </citation>
    <scope>NUCLEOTIDE SEQUENCE [LARGE SCALE GENOMIC DNA]</scope>
    <source>
        <strain evidence="9 10">SCHIC003</strain>
    </source>
</reference>
<evidence type="ECO:0000256" key="8">
    <source>
        <dbReference type="SAM" id="MobiDB-lite"/>
    </source>
</evidence>
<keyword evidence="10" id="KW-1185">Reference proteome</keyword>
<evidence type="ECO:0000256" key="2">
    <source>
        <dbReference type="ARBA" id="ARBA00022603"/>
    </source>
</evidence>
<keyword evidence="3 7" id="KW-0808">Transferase</keyword>
<sequence length="292" mass="30451">MALCAQGIPPLRVLSVCSGGGGLDVGIRLAAPGSRTVCYLEREAPAVAALVAGMASGALCEAPVWSDATTFDGRRWRGVVDCVAGGTPCPEFSLANPERKATPEERLATARGSLFCRLVDIADECAAPWLLWENVGGATDALPLCFAHLAASGFTGAWARVRASDVGASSPRARVFVLAHRDGARLEESRPLRGPLGTSEGQTSERGGVEMGTYPPGPDDVGLWARVLRAHPYLAPVAPQPALRRVDDGLDMVVGGVGRRDSIYLLGNGVVPEQAAAALRLLWPAVHGGMTP</sequence>
<dbReference type="EC" id="2.1.1.37" evidence="1"/>